<feature type="transmembrane region" description="Helical" evidence="2">
    <location>
        <begin position="68"/>
        <end position="92"/>
    </location>
</feature>
<feature type="transmembrane region" description="Helical" evidence="2">
    <location>
        <begin position="43"/>
        <end position="62"/>
    </location>
</feature>
<feature type="region of interest" description="Disordered" evidence="1">
    <location>
        <begin position="278"/>
        <end position="316"/>
    </location>
</feature>
<feature type="transmembrane region" description="Helical" evidence="2">
    <location>
        <begin position="104"/>
        <end position="126"/>
    </location>
</feature>
<dbReference type="Proteomes" id="UP000092154">
    <property type="component" value="Unassembled WGS sequence"/>
</dbReference>
<dbReference type="InterPro" id="IPR052337">
    <property type="entry name" value="SAT4-like"/>
</dbReference>
<feature type="transmembrane region" description="Helical" evidence="2">
    <location>
        <begin position="205"/>
        <end position="228"/>
    </location>
</feature>
<feature type="compositionally biased region" description="Polar residues" evidence="1">
    <location>
        <begin position="278"/>
        <end position="293"/>
    </location>
</feature>
<name>A0A1B7MLT2_9AGAM</name>
<feature type="transmembrane region" description="Helical" evidence="2">
    <location>
        <begin position="6"/>
        <end position="31"/>
    </location>
</feature>
<evidence type="ECO:0000256" key="2">
    <source>
        <dbReference type="SAM" id="Phobius"/>
    </source>
</evidence>
<dbReference type="PANTHER" id="PTHR33048">
    <property type="entry name" value="PTH11-LIKE INTEGRAL MEMBRANE PROTEIN (AFU_ORTHOLOGUE AFUA_5G11245)"/>
    <property type="match status" value="1"/>
</dbReference>
<proteinExistence type="predicted"/>
<dbReference type="STRING" id="1314800.A0A1B7MLT2"/>
<dbReference type="PANTHER" id="PTHR33048:SF47">
    <property type="entry name" value="INTEGRAL MEMBRANE PROTEIN-RELATED"/>
    <property type="match status" value="1"/>
</dbReference>
<dbReference type="AlphaFoldDB" id="A0A1B7MLT2"/>
<keyword evidence="4" id="KW-1185">Reference proteome</keyword>
<protein>
    <recommendedName>
        <fullName evidence="5">Integral membrane protein</fullName>
    </recommendedName>
</protein>
<organism evidence="3 4">
    <name type="scientific">Rhizopogon vinicolor AM-OR11-026</name>
    <dbReference type="NCBI Taxonomy" id="1314800"/>
    <lineage>
        <taxon>Eukaryota</taxon>
        <taxon>Fungi</taxon>
        <taxon>Dikarya</taxon>
        <taxon>Basidiomycota</taxon>
        <taxon>Agaricomycotina</taxon>
        <taxon>Agaricomycetes</taxon>
        <taxon>Agaricomycetidae</taxon>
        <taxon>Boletales</taxon>
        <taxon>Suillineae</taxon>
        <taxon>Rhizopogonaceae</taxon>
        <taxon>Rhizopogon</taxon>
    </lineage>
</organism>
<sequence>MVTLYYSPQLVVVAVVLHSIAILSSVFRLAYRGWTHHLWWEDAWAAFALISDVICLACIWVDAPISSWILSVTYTSVLWAARMSIIFSIIRIAKHSVSKVHRQVTYLIAVSFVCMWAAILAQKMVVCTYHSCQMGRSVALSQLITDVVADISLVAVPLHFWRNVGISRSRKILVLSTFSSSLLLTAITIPHSITLFRIHSHVTVIFAHAKAALSLVICNLLVIVTFAYRVCCKETFDLDQSFANPGLFTSIIMSQYRSGTNAEMSVCGVEGVTSKQKMTSQTGATKQQKTQDASVLYTEDGTSTDGCPGTLKDGEQ</sequence>
<keyword evidence="2" id="KW-1133">Transmembrane helix</keyword>
<evidence type="ECO:0000313" key="4">
    <source>
        <dbReference type="Proteomes" id="UP000092154"/>
    </source>
</evidence>
<evidence type="ECO:0008006" key="5">
    <source>
        <dbReference type="Google" id="ProtNLM"/>
    </source>
</evidence>
<evidence type="ECO:0000313" key="3">
    <source>
        <dbReference type="EMBL" id="OAX33556.1"/>
    </source>
</evidence>
<dbReference type="OrthoDB" id="444631at2759"/>
<dbReference type="EMBL" id="KV448749">
    <property type="protein sequence ID" value="OAX33556.1"/>
    <property type="molecule type" value="Genomic_DNA"/>
</dbReference>
<gene>
    <name evidence="3" type="ORF">K503DRAFT_515414</name>
</gene>
<keyword evidence="2" id="KW-0812">Transmembrane</keyword>
<accession>A0A1B7MLT2</accession>
<feature type="transmembrane region" description="Helical" evidence="2">
    <location>
        <begin position="172"/>
        <end position="193"/>
    </location>
</feature>
<dbReference type="InParanoid" id="A0A1B7MLT2"/>
<keyword evidence="2" id="KW-0472">Membrane</keyword>
<reference evidence="3 4" key="1">
    <citation type="submission" date="2016-06" db="EMBL/GenBank/DDBJ databases">
        <title>Comparative genomics of the ectomycorrhizal sister species Rhizopogon vinicolor and Rhizopogon vesiculosus (Basidiomycota: Boletales) reveals a divergence of the mating type B locus.</title>
        <authorList>
            <consortium name="DOE Joint Genome Institute"/>
            <person name="Mujic A.B."/>
            <person name="Kuo A."/>
            <person name="Tritt A."/>
            <person name="Lipzen A."/>
            <person name="Chen C."/>
            <person name="Johnson J."/>
            <person name="Sharma A."/>
            <person name="Barry K."/>
            <person name="Grigoriev I.V."/>
            <person name="Spatafora J.W."/>
        </authorList>
    </citation>
    <scope>NUCLEOTIDE SEQUENCE [LARGE SCALE GENOMIC DNA]</scope>
    <source>
        <strain evidence="3 4">AM-OR11-026</strain>
    </source>
</reference>
<evidence type="ECO:0000256" key="1">
    <source>
        <dbReference type="SAM" id="MobiDB-lite"/>
    </source>
</evidence>